<accession>A0A646QWC6</accession>
<feature type="compositionally biased region" description="Low complexity" evidence="2">
    <location>
        <begin position="7"/>
        <end position="27"/>
    </location>
</feature>
<proteinExistence type="predicted"/>
<gene>
    <name evidence="3" type="ORF">CRP5_gp47</name>
</gene>
<dbReference type="EMBL" id="MK613347">
    <property type="protein sequence ID" value="QBQ72713.1"/>
    <property type="molecule type" value="Genomic_DNA"/>
</dbReference>
<dbReference type="Proteomes" id="UP000425344">
    <property type="component" value="Segment"/>
</dbReference>
<name>A0A646QWC6_9CAUD</name>
<evidence type="ECO:0000313" key="4">
    <source>
        <dbReference type="Proteomes" id="UP000425344"/>
    </source>
</evidence>
<feature type="region of interest" description="Disordered" evidence="2">
    <location>
        <begin position="1"/>
        <end position="29"/>
    </location>
</feature>
<evidence type="ECO:0000313" key="3">
    <source>
        <dbReference type="EMBL" id="QBQ72713.1"/>
    </source>
</evidence>
<feature type="region of interest" description="Disordered" evidence="2">
    <location>
        <begin position="88"/>
        <end position="111"/>
    </location>
</feature>
<sequence>MVFTDGAATTQTEQTSEQTTQEAQPQESYVQKLVEAKGENWKDPETLAKGKLEADGYIKTLEEQLNQMREDMKKQEYQAQVLEQLQNKAADSTAAKTGAPNDNGNTEEQNTTANLSEEHLKSLVEQTLTQREKDTTIQQNLTQVDKSLVESFGTEAAAVVKKKAEELGMSMDRLRDIAAESPNAFFTLIGEAPRALNNPMVQGSVRTEGVNMQVSAERNWAYYQKLRRENPNEYYQPKTQQMLMADKVKMGDRFGNN</sequence>
<evidence type="ECO:0000256" key="1">
    <source>
        <dbReference type="SAM" id="Coils"/>
    </source>
</evidence>
<organism evidence="3 4">
    <name type="scientific">Roseobacter phage CRP-5</name>
    <dbReference type="NCBI Taxonomy" id="2559284"/>
    <lineage>
        <taxon>Viruses</taxon>
        <taxon>Duplodnaviria</taxon>
        <taxon>Heunggongvirae</taxon>
        <taxon>Uroviricota</taxon>
        <taxon>Caudoviricetes</taxon>
        <taxon>Zobellviridae</taxon>
        <taxon>Cobavirinae</taxon>
        <taxon>Veravirus</taxon>
    </lineage>
</organism>
<reference evidence="3 4" key="1">
    <citation type="journal article" date="2019" name="mSystems">
        <title>Diverse, abundant and novel viruses infecting the marine abundant Roseobacter RCA lineage.</title>
        <authorList>
            <person name="Zhang Z.F."/>
            <person name="Chen F."/>
            <person name="Chu X."/>
            <person name="Zhang H."/>
            <person name="Luo H.W."/>
            <person name="Zhai Z.Q."/>
            <person name="Yang M.Y."/>
            <person name="Zhao Y.L."/>
        </authorList>
    </citation>
    <scope>NUCLEOTIDE SEQUENCE [LARGE SCALE GENOMIC DNA]</scope>
</reference>
<feature type="coiled-coil region" evidence="1">
    <location>
        <begin position="58"/>
        <end position="85"/>
    </location>
</feature>
<feature type="compositionally biased region" description="Polar residues" evidence="2">
    <location>
        <begin position="100"/>
        <end position="111"/>
    </location>
</feature>
<keyword evidence="1" id="KW-0175">Coiled coil</keyword>
<evidence type="ECO:0000256" key="2">
    <source>
        <dbReference type="SAM" id="MobiDB-lite"/>
    </source>
</evidence>
<protein>
    <submittedName>
        <fullName evidence="3">Uncharacterized protein</fullName>
    </submittedName>
</protein>